<dbReference type="RefSeq" id="XP_012187079.1">
    <property type="nucleotide sequence ID" value="XM_012331689.1"/>
</dbReference>
<feature type="compositionally biased region" description="Polar residues" evidence="1">
    <location>
        <begin position="1"/>
        <end position="13"/>
    </location>
</feature>
<evidence type="ECO:0000313" key="2">
    <source>
        <dbReference type="EMBL" id="GAC93492.1"/>
    </source>
</evidence>
<dbReference type="EMBL" id="DF238776">
    <property type="protein sequence ID" value="GAC93492.1"/>
    <property type="molecule type" value="Genomic_DNA"/>
</dbReference>
<name>R9NY34_PSEHS</name>
<accession>R9NY34</accession>
<feature type="compositionally biased region" description="Basic and acidic residues" evidence="1">
    <location>
        <begin position="15"/>
        <end position="24"/>
    </location>
</feature>
<dbReference type="GeneID" id="24106358"/>
<gene>
    <name evidence="2" type="ORF">PHSY_001057</name>
</gene>
<reference evidence="3" key="1">
    <citation type="journal article" date="2013" name="Genome Announc.">
        <title>Draft genome sequence of the basidiomycetous yeast-like fungus Pseudozyma hubeiensis SY62, which produces an abundant amount of the biosurfactant mannosylerythritol lipids.</title>
        <authorList>
            <person name="Konishi M."/>
            <person name="Hatada Y."/>
            <person name="Horiuchi J."/>
        </authorList>
    </citation>
    <scope>NUCLEOTIDE SEQUENCE [LARGE SCALE GENOMIC DNA]</scope>
    <source>
        <strain evidence="3">SY62</strain>
    </source>
</reference>
<evidence type="ECO:0000256" key="1">
    <source>
        <dbReference type="SAM" id="MobiDB-lite"/>
    </source>
</evidence>
<dbReference type="HOGENOM" id="CLU_2251248_0_0_1"/>
<dbReference type="AlphaFoldDB" id="R9NY34"/>
<evidence type="ECO:0000313" key="3">
    <source>
        <dbReference type="Proteomes" id="UP000014071"/>
    </source>
</evidence>
<keyword evidence="3" id="KW-1185">Reference proteome</keyword>
<dbReference type="Proteomes" id="UP000014071">
    <property type="component" value="Unassembled WGS sequence"/>
</dbReference>
<organism evidence="2 3">
    <name type="scientific">Pseudozyma hubeiensis (strain SY62)</name>
    <name type="common">Yeast</name>
    <dbReference type="NCBI Taxonomy" id="1305764"/>
    <lineage>
        <taxon>Eukaryota</taxon>
        <taxon>Fungi</taxon>
        <taxon>Dikarya</taxon>
        <taxon>Basidiomycota</taxon>
        <taxon>Ustilaginomycotina</taxon>
        <taxon>Ustilaginomycetes</taxon>
        <taxon>Ustilaginales</taxon>
        <taxon>Ustilaginaceae</taxon>
        <taxon>Pseudozyma</taxon>
    </lineage>
</organism>
<protein>
    <submittedName>
        <fullName evidence="2">Uncharacterized protein</fullName>
    </submittedName>
</protein>
<sequence length="104" mass="11871">MERDIISSQSPSDRSYWHERRGSRCGEGLDCRARRTLVRTAKPQSHLLATGNWAAYRNGDSLHANLRRRRWIVAQKINGEQGGVYQSSATAKGLEEVRHRPERG</sequence>
<proteinExistence type="predicted"/>
<feature type="region of interest" description="Disordered" evidence="1">
    <location>
        <begin position="1"/>
        <end position="24"/>
    </location>
</feature>